<protein>
    <submittedName>
        <fullName evidence="2">Uncharacterized protein</fullName>
    </submittedName>
</protein>
<accession>A0AAW1T238</accession>
<dbReference type="Proteomes" id="UP001485043">
    <property type="component" value="Unassembled WGS sequence"/>
</dbReference>
<comment type="caution">
    <text evidence="2">The sequence shown here is derived from an EMBL/GenBank/DDBJ whole genome shotgun (WGS) entry which is preliminary data.</text>
</comment>
<gene>
    <name evidence="2" type="ORF">WJX84_007924</name>
</gene>
<keyword evidence="3" id="KW-1185">Reference proteome</keyword>
<feature type="region of interest" description="Disordered" evidence="1">
    <location>
        <begin position="325"/>
        <end position="358"/>
    </location>
</feature>
<dbReference type="AlphaFoldDB" id="A0AAW1T238"/>
<feature type="region of interest" description="Disordered" evidence="1">
    <location>
        <begin position="269"/>
        <end position="312"/>
    </location>
</feature>
<sequence>MDCTVDLNATWKDCERHVEEVTKLVREILNGDRGVQQAAPALLERLELLKSSCHLAKGQSDLLAQREKVAVRAMQTQAAASVSQMGQLPSSMRITQIAGRQQLVSGNQTYLQGVQHQPLLQSGSPQLQVLTPTTTNILLTGGALSGQVPMNAMQTTCTNMDGSQMSPSFQTMTTSQPVSYIVPTTALSSAHVTQLRPSQASSLNPVGATRVVQIQQQPQMNHSSHPGTLPGQMAFSGISNGAMNSGLAANVAFLPSPAAQNGFLSSTMAGRHGQAHHSASSTSPCIPPSAFAPPTTSIQDNSPTLTGSKRGAAPIDQLQAFKRVRDASSCQPGDGLTLGTTQDMRHRGPHSERAQPSS</sequence>
<evidence type="ECO:0000256" key="1">
    <source>
        <dbReference type="SAM" id="MobiDB-lite"/>
    </source>
</evidence>
<evidence type="ECO:0000313" key="2">
    <source>
        <dbReference type="EMBL" id="KAK9862685.1"/>
    </source>
</evidence>
<name>A0AAW1T238_9CHLO</name>
<organism evidence="2 3">
    <name type="scientific">Apatococcus fuscideae</name>
    <dbReference type="NCBI Taxonomy" id="2026836"/>
    <lineage>
        <taxon>Eukaryota</taxon>
        <taxon>Viridiplantae</taxon>
        <taxon>Chlorophyta</taxon>
        <taxon>core chlorophytes</taxon>
        <taxon>Trebouxiophyceae</taxon>
        <taxon>Chlorellales</taxon>
        <taxon>Chlorellaceae</taxon>
        <taxon>Apatococcus</taxon>
    </lineage>
</organism>
<proteinExistence type="predicted"/>
<evidence type="ECO:0000313" key="3">
    <source>
        <dbReference type="Proteomes" id="UP001485043"/>
    </source>
</evidence>
<feature type="compositionally biased region" description="Basic and acidic residues" evidence="1">
    <location>
        <begin position="343"/>
        <end position="358"/>
    </location>
</feature>
<dbReference type="EMBL" id="JALJOV010000570">
    <property type="protein sequence ID" value="KAK9862685.1"/>
    <property type="molecule type" value="Genomic_DNA"/>
</dbReference>
<feature type="compositionally biased region" description="Polar residues" evidence="1">
    <location>
        <begin position="294"/>
        <end position="307"/>
    </location>
</feature>
<reference evidence="2 3" key="1">
    <citation type="journal article" date="2024" name="Nat. Commun.">
        <title>Phylogenomics reveals the evolutionary origins of lichenization in chlorophyte algae.</title>
        <authorList>
            <person name="Puginier C."/>
            <person name="Libourel C."/>
            <person name="Otte J."/>
            <person name="Skaloud P."/>
            <person name="Haon M."/>
            <person name="Grisel S."/>
            <person name="Petersen M."/>
            <person name="Berrin J.G."/>
            <person name="Delaux P.M."/>
            <person name="Dal Grande F."/>
            <person name="Keller J."/>
        </authorList>
    </citation>
    <scope>NUCLEOTIDE SEQUENCE [LARGE SCALE GENOMIC DNA]</scope>
    <source>
        <strain evidence="2 3">SAG 2523</strain>
    </source>
</reference>